<keyword evidence="4" id="KW-1185">Reference proteome</keyword>
<dbReference type="SUPFAM" id="SSF51322">
    <property type="entry name" value="Cyanovirin-N"/>
    <property type="match status" value="1"/>
</dbReference>
<feature type="domain" description="Cyanovirin-N" evidence="2">
    <location>
        <begin position="22"/>
        <end position="109"/>
    </location>
</feature>
<dbReference type="EMBL" id="JAULSO010000001">
    <property type="protein sequence ID" value="KAK3693909.1"/>
    <property type="molecule type" value="Genomic_DNA"/>
</dbReference>
<sequence length="145" mass="15738">MRIVVGAMVTTVLAVPQAMADFLASCRLCNSESVFGGHRIVADCDTEESGITRISSLDLNYCIGNDNGTLKAQDPGLFADTCYACLSLPTVDGDNKAYMQCVCKTRDQIRDYTRLLIQTTLLDNLDGLLGCFGGKWLGEDVTCEH</sequence>
<gene>
    <name evidence="3" type="ORF">B0T22DRAFT_437052</name>
</gene>
<evidence type="ECO:0000259" key="2">
    <source>
        <dbReference type="Pfam" id="PF08881"/>
    </source>
</evidence>
<name>A0AAE1CGX7_9PEZI</name>
<feature type="signal peptide" evidence="1">
    <location>
        <begin position="1"/>
        <end position="20"/>
    </location>
</feature>
<reference evidence="3" key="2">
    <citation type="submission" date="2023-06" db="EMBL/GenBank/DDBJ databases">
        <authorList>
            <consortium name="Lawrence Berkeley National Laboratory"/>
            <person name="Haridas S."/>
            <person name="Hensen N."/>
            <person name="Bonometti L."/>
            <person name="Westerberg I."/>
            <person name="Brannstrom I.O."/>
            <person name="Guillou S."/>
            <person name="Cros-Aarteil S."/>
            <person name="Calhoun S."/>
            <person name="Kuo A."/>
            <person name="Mondo S."/>
            <person name="Pangilinan J."/>
            <person name="Riley R."/>
            <person name="Labutti K."/>
            <person name="Andreopoulos B."/>
            <person name="Lipzen A."/>
            <person name="Chen C."/>
            <person name="Yanf M."/>
            <person name="Daum C."/>
            <person name="Ng V."/>
            <person name="Clum A."/>
            <person name="Steindorff A."/>
            <person name="Ohm R."/>
            <person name="Martin F."/>
            <person name="Silar P."/>
            <person name="Natvig D."/>
            <person name="Lalanne C."/>
            <person name="Gautier V."/>
            <person name="Ament-Velasquez S.L."/>
            <person name="Kruys A."/>
            <person name="Hutchinson M.I."/>
            <person name="Powell A.J."/>
            <person name="Barry K."/>
            <person name="Miller A.N."/>
            <person name="Grigoriev I.V."/>
            <person name="Debuchy R."/>
            <person name="Gladieux P."/>
            <person name="Thoren M.H."/>
            <person name="Johannesson H."/>
        </authorList>
    </citation>
    <scope>NUCLEOTIDE SEQUENCE</scope>
    <source>
        <strain evidence="3">CBS 314.62</strain>
    </source>
</reference>
<dbReference type="Gene3D" id="2.30.60.10">
    <property type="entry name" value="Cyanovirin-N"/>
    <property type="match status" value="1"/>
</dbReference>
<accession>A0AAE1CGX7</accession>
<dbReference type="Pfam" id="PF08881">
    <property type="entry name" value="CVNH"/>
    <property type="match status" value="1"/>
</dbReference>
<feature type="chain" id="PRO_5042153362" description="Cyanovirin-N domain-containing protein" evidence="1">
    <location>
        <begin position="21"/>
        <end position="145"/>
    </location>
</feature>
<evidence type="ECO:0000313" key="3">
    <source>
        <dbReference type="EMBL" id="KAK3693909.1"/>
    </source>
</evidence>
<dbReference type="InterPro" id="IPR011058">
    <property type="entry name" value="Cyanovirin-N"/>
</dbReference>
<organism evidence="3 4">
    <name type="scientific">Podospora appendiculata</name>
    <dbReference type="NCBI Taxonomy" id="314037"/>
    <lineage>
        <taxon>Eukaryota</taxon>
        <taxon>Fungi</taxon>
        <taxon>Dikarya</taxon>
        <taxon>Ascomycota</taxon>
        <taxon>Pezizomycotina</taxon>
        <taxon>Sordariomycetes</taxon>
        <taxon>Sordariomycetidae</taxon>
        <taxon>Sordariales</taxon>
        <taxon>Podosporaceae</taxon>
        <taxon>Podospora</taxon>
    </lineage>
</organism>
<dbReference type="Proteomes" id="UP001270362">
    <property type="component" value="Unassembled WGS sequence"/>
</dbReference>
<dbReference type="InterPro" id="IPR036673">
    <property type="entry name" value="Cyanovirin-N_sf"/>
</dbReference>
<protein>
    <recommendedName>
        <fullName evidence="2">Cyanovirin-N domain-containing protein</fullName>
    </recommendedName>
</protein>
<keyword evidence="1" id="KW-0732">Signal</keyword>
<evidence type="ECO:0000313" key="4">
    <source>
        <dbReference type="Proteomes" id="UP001270362"/>
    </source>
</evidence>
<proteinExistence type="predicted"/>
<comment type="caution">
    <text evidence="3">The sequence shown here is derived from an EMBL/GenBank/DDBJ whole genome shotgun (WGS) entry which is preliminary data.</text>
</comment>
<evidence type="ECO:0000256" key="1">
    <source>
        <dbReference type="SAM" id="SignalP"/>
    </source>
</evidence>
<dbReference type="AlphaFoldDB" id="A0AAE1CGX7"/>
<reference evidence="3" key="1">
    <citation type="journal article" date="2023" name="Mol. Phylogenet. Evol.">
        <title>Genome-scale phylogeny and comparative genomics of the fungal order Sordariales.</title>
        <authorList>
            <person name="Hensen N."/>
            <person name="Bonometti L."/>
            <person name="Westerberg I."/>
            <person name="Brannstrom I.O."/>
            <person name="Guillou S."/>
            <person name="Cros-Aarteil S."/>
            <person name="Calhoun S."/>
            <person name="Haridas S."/>
            <person name="Kuo A."/>
            <person name="Mondo S."/>
            <person name="Pangilinan J."/>
            <person name="Riley R."/>
            <person name="LaButti K."/>
            <person name="Andreopoulos B."/>
            <person name="Lipzen A."/>
            <person name="Chen C."/>
            <person name="Yan M."/>
            <person name="Daum C."/>
            <person name="Ng V."/>
            <person name="Clum A."/>
            <person name="Steindorff A."/>
            <person name="Ohm R.A."/>
            <person name="Martin F."/>
            <person name="Silar P."/>
            <person name="Natvig D.O."/>
            <person name="Lalanne C."/>
            <person name="Gautier V."/>
            <person name="Ament-Velasquez S.L."/>
            <person name="Kruys A."/>
            <person name="Hutchinson M.I."/>
            <person name="Powell A.J."/>
            <person name="Barry K."/>
            <person name="Miller A.N."/>
            <person name="Grigoriev I.V."/>
            <person name="Debuchy R."/>
            <person name="Gladieux P."/>
            <person name="Hiltunen Thoren M."/>
            <person name="Johannesson H."/>
        </authorList>
    </citation>
    <scope>NUCLEOTIDE SEQUENCE</scope>
    <source>
        <strain evidence="3">CBS 314.62</strain>
    </source>
</reference>